<dbReference type="Pfam" id="PF00501">
    <property type="entry name" value="AMP-binding"/>
    <property type="match status" value="1"/>
</dbReference>
<gene>
    <name evidence="3" type="ORF">GG681_17235</name>
</gene>
<accession>A0A844AP25</accession>
<dbReference type="AlphaFoldDB" id="A0A844AP25"/>
<dbReference type="Proteomes" id="UP000436694">
    <property type="component" value="Unassembled WGS sequence"/>
</dbReference>
<organism evidence="3 4">
    <name type="scientific">Tritonibacter aquimaris</name>
    <dbReference type="NCBI Taxonomy" id="2663379"/>
    <lineage>
        <taxon>Bacteria</taxon>
        <taxon>Pseudomonadati</taxon>
        <taxon>Pseudomonadota</taxon>
        <taxon>Alphaproteobacteria</taxon>
        <taxon>Rhodobacterales</taxon>
        <taxon>Paracoccaceae</taxon>
        <taxon>Tritonibacter</taxon>
    </lineage>
</organism>
<dbReference type="InterPro" id="IPR045851">
    <property type="entry name" value="AMP-bd_C_sf"/>
</dbReference>
<keyword evidence="4" id="KW-1185">Reference proteome</keyword>
<evidence type="ECO:0000313" key="4">
    <source>
        <dbReference type="Proteomes" id="UP000436694"/>
    </source>
</evidence>
<dbReference type="InterPro" id="IPR000873">
    <property type="entry name" value="AMP-dep_synth/lig_dom"/>
</dbReference>
<dbReference type="EMBL" id="WIXK01000015">
    <property type="protein sequence ID" value="MQY44389.1"/>
    <property type="molecule type" value="Genomic_DNA"/>
</dbReference>
<feature type="domain" description="AMP-binding enzyme C-terminal" evidence="2">
    <location>
        <begin position="300"/>
        <end position="370"/>
    </location>
</feature>
<dbReference type="PANTHER" id="PTHR43767:SF1">
    <property type="entry name" value="NONRIBOSOMAL PEPTIDE SYNTHASE PES1 (EUROFUNG)-RELATED"/>
    <property type="match status" value="1"/>
</dbReference>
<name>A0A844AP25_9RHOB</name>
<reference evidence="3 4" key="1">
    <citation type="submission" date="2019-10" db="EMBL/GenBank/DDBJ databases">
        <title>Epibacterium sp. nov., isolated from seawater.</title>
        <authorList>
            <person name="Zhang X."/>
            <person name="Li N."/>
        </authorList>
    </citation>
    <scope>NUCLEOTIDE SEQUENCE [LARGE SCALE GENOMIC DNA]</scope>
    <source>
        <strain evidence="3 4">SM1969</strain>
    </source>
</reference>
<dbReference type="SUPFAM" id="SSF56801">
    <property type="entry name" value="Acetyl-CoA synthetase-like"/>
    <property type="match status" value="1"/>
</dbReference>
<evidence type="ECO:0000313" key="3">
    <source>
        <dbReference type="EMBL" id="MQY44389.1"/>
    </source>
</evidence>
<dbReference type="Gene3D" id="3.40.50.12780">
    <property type="entry name" value="N-terminal domain of ligase-like"/>
    <property type="match status" value="1"/>
</dbReference>
<evidence type="ECO:0000259" key="1">
    <source>
        <dbReference type="Pfam" id="PF00501"/>
    </source>
</evidence>
<comment type="caution">
    <text evidence="3">The sequence shown here is derived from an EMBL/GenBank/DDBJ whole genome shotgun (WGS) entry which is preliminary data.</text>
</comment>
<sequence>MTAQREVFHIAAKAKLLTPQADGADQLLKALGSGLSLRASPLAKTPLIATQSAVQVVMCESSGSTGAPKLIRRTPSSWRASFEINKALLGVTPDDTYAVLGHLGHSISLYAATEALHIGADLAILSGHTPAQQASALREHEASLLYATPSQLRLLIAADGAVFPKITRLICGGGALGAGLQARLPDQFPAARVIEFFGASETSFISMSDAATPDKSVGKAYPGVDIHIDAPLDEVGEIWVKSPYLFAGYEEGDSPLTRWKGGYLAIGEMGLLDADGYLYLRGRRSRMVTVADQNVFPEAIESCLMAQPGVSAAAVIPVADPLRGHHIVAVVQGVADETALRQACRATLGAAAAPRSFWYRDNIPLLPAGKPDLKLLQRLWQERNA</sequence>
<dbReference type="PANTHER" id="PTHR43767">
    <property type="entry name" value="LONG-CHAIN-FATTY-ACID--COA LIGASE"/>
    <property type="match status" value="1"/>
</dbReference>
<dbReference type="InterPro" id="IPR050237">
    <property type="entry name" value="ATP-dep_AMP-bd_enzyme"/>
</dbReference>
<evidence type="ECO:0000259" key="2">
    <source>
        <dbReference type="Pfam" id="PF13193"/>
    </source>
</evidence>
<dbReference type="Gene3D" id="3.30.300.30">
    <property type="match status" value="1"/>
</dbReference>
<feature type="domain" description="AMP-dependent synthetase/ligase" evidence="1">
    <location>
        <begin position="56"/>
        <end position="249"/>
    </location>
</feature>
<dbReference type="GO" id="GO:0016878">
    <property type="term" value="F:acid-thiol ligase activity"/>
    <property type="evidence" value="ECO:0007669"/>
    <property type="project" value="UniProtKB-ARBA"/>
</dbReference>
<dbReference type="Pfam" id="PF13193">
    <property type="entry name" value="AMP-binding_C"/>
    <property type="match status" value="1"/>
</dbReference>
<protein>
    <submittedName>
        <fullName evidence="3">AMP-binding protein</fullName>
    </submittedName>
</protein>
<dbReference type="InterPro" id="IPR042099">
    <property type="entry name" value="ANL_N_sf"/>
</dbReference>
<dbReference type="InterPro" id="IPR025110">
    <property type="entry name" value="AMP-bd_C"/>
</dbReference>
<proteinExistence type="predicted"/>